<dbReference type="AlphaFoldDB" id="A0AAN8ISY5"/>
<keyword evidence="2" id="KW-1185">Reference proteome</keyword>
<dbReference type="EMBL" id="WIXE01002449">
    <property type="protein sequence ID" value="KAK5984796.1"/>
    <property type="molecule type" value="Genomic_DNA"/>
</dbReference>
<dbReference type="Proteomes" id="UP001331761">
    <property type="component" value="Unassembled WGS sequence"/>
</dbReference>
<evidence type="ECO:0000313" key="1">
    <source>
        <dbReference type="EMBL" id="KAK5984796.1"/>
    </source>
</evidence>
<proteinExistence type="predicted"/>
<gene>
    <name evidence="1" type="ORF">GCK32_002237</name>
</gene>
<comment type="caution">
    <text evidence="1">The sequence shown here is derived from an EMBL/GenBank/DDBJ whole genome shotgun (WGS) entry which is preliminary data.</text>
</comment>
<accession>A0AAN8ISY5</accession>
<organism evidence="1 2">
    <name type="scientific">Trichostrongylus colubriformis</name>
    <name type="common">Black scour worm</name>
    <dbReference type="NCBI Taxonomy" id="6319"/>
    <lineage>
        <taxon>Eukaryota</taxon>
        <taxon>Metazoa</taxon>
        <taxon>Ecdysozoa</taxon>
        <taxon>Nematoda</taxon>
        <taxon>Chromadorea</taxon>
        <taxon>Rhabditida</taxon>
        <taxon>Rhabditina</taxon>
        <taxon>Rhabditomorpha</taxon>
        <taxon>Strongyloidea</taxon>
        <taxon>Trichostrongylidae</taxon>
        <taxon>Trichostrongylus</taxon>
    </lineage>
</organism>
<name>A0AAN8ISY5_TRICO</name>
<evidence type="ECO:0000313" key="2">
    <source>
        <dbReference type="Proteomes" id="UP001331761"/>
    </source>
</evidence>
<sequence>MKCVYDETGNQFVFKFNVETETVDLLDVGKDVFSQGRGKRRCRNISESDTLYPASLLLLLYSMKHVVK</sequence>
<protein>
    <submittedName>
        <fullName evidence="1">Uncharacterized protein</fullName>
    </submittedName>
</protein>
<reference evidence="1 2" key="1">
    <citation type="submission" date="2019-10" db="EMBL/GenBank/DDBJ databases">
        <title>Assembly and Annotation for the nematode Trichostrongylus colubriformis.</title>
        <authorList>
            <person name="Martin J."/>
        </authorList>
    </citation>
    <scope>NUCLEOTIDE SEQUENCE [LARGE SCALE GENOMIC DNA]</scope>
    <source>
        <strain evidence="1">G859</strain>
        <tissue evidence="1">Whole worm</tissue>
    </source>
</reference>